<evidence type="ECO:0000313" key="9">
    <source>
        <dbReference type="Proteomes" id="UP001642540"/>
    </source>
</evidence>
<feature type="region of interest" description="Disordered" evidence="5">
    <location>
        <begin position="101"/>
        <end position="203"/>
    </location>
</feature>
<feature type="transmembrane region" description="Helical" evidence="6">
    <location>
        <begin position="404"/>
        <end position="423"/>
    </location>
</feature>
<sequence>MEKSRSSAKSSNSTSPSIKSDYPPPAICPRHKHNHEYKDEELSINSTATADDVFYKDRSHSNKTTPRPTIRSCSKEDCPLASEERLCLLGDSSTTVVNLGLDSRGAMPQEDEPYTEERSSNWNSGPRNEGTFPTHVVLSDEDDDKEEDADSNFKRSSSSSIVGKGESVSSVNETIRDDDSMGDKTPKGQVASFQPNGDSKTLPTLSLPNSVLNGECPPSEDGMKLPVDQTKVKKENENAEFKEHYSRQFFAAFAANFGAVALGAMLSWTSPALPDLRERKSIGEISTGEETWISAIALLGAASACPIVGFGIERYGRKRCLLLLTAPFLFGWLLITLAQNIWMIYVGRFLSGFCGGGGSIAIPVYVTESASPKIRGMLASGFDMMITVGILYIFIVGTFVSWEWQAVACGLIPIVFHFLMLLVPESPRYLVEQGKHSDAAKSLQWLRGASSSQQVEIELEELTASVNESKSKSATWKDLLEKSALKPTALAVSLMVFQQLAAIDAVMFYTVDIFTSSGADINENLSANIVGAIQVLATITAAMVVDRGGRRLLLLASEFFMVLSLGSMGLFFYLKKQNNDEAPENLVWLPLASLMVYVVAFSIGMGPLPWLLMGELLPPHIKGLASGIVTITRWILGFAVTFLFQWLMAVVGPHMCYWFFCICCLIGGIFVLALVPETKGKTLDEIQQSFGASPPKESSKKQDLQISGNC</sequence>
<comment type="caution">
    <text evidence="8">The sequence shown here is derived from an EMBL/GenBank/DDBJ whole genome shotgun (WGS) entry which is preliminary data.</text>
</comment>
<dbReference type="NCBIfam" id="TIGR00879">
    <property type="entry name" value="SP"/>
    <property type="match status" value="1"/>
</dbReference>
<feature type="transmembrane region" description="Helical" evidence="6">
    <location>
        <begin position="552"/>
        <end position="574"/>
    </location>
</feature>
<proteinExistence type="predicted"/>
<feature type="region of interest" description="Disordered" evidence="5">
    <location>
        <begin position="689"/>
        <end position="710"/>
    </location>
</feature>
<evidence type="ECO:0000256" key="2">
    <source>
        <dbReference type="ARBA" id="ARBA00022692"/>
    </source>
</evidence>
<dbReference type="InterPro" id="IPR003663">
    <property type="entry name" value="Sugar/inositol_transpt"/>
</dbReference>
<dbReference type="InterPro" id="IPR005829">
    <property type="entry name" value="Sugar_transporter_CS"/>
</dbReference>
<feature type="transmembrane region" description="Helical" evidence="6">
    <location>
        <begin position="291"/>
        <end position="312"/>
    </location>
</feature>
<dbReference type="PROSITE" id="PS50850">
    <property type="entry name" value="MFS"/>
    <property type="match status" value="1"/>
</dbReference>
<feature type="transmembrane region" description="Helical" evidence="6">
    <location>
        <begin position="321"/>
        <end position="343"/>
    </location>
</feature>
<dbReference type="InterPro" id="IPR050549">
    <property type="entry name" value="MFS_Trehalose_Transporter"/>
</dbReference>
<keyword evidence="9" id="KW-1185">Reference proteome</keyword>
<dbReference type="InterPro" id="IPR044775">
    <property type="entry name" value="MFS_ERD6/Tret1-like"/>
</dbReference>
<dbReference type="InterPro" id="IPR036259">
    <property type="entry name" value="MFS_trans_sf"/>
</dbReference>
<dbReference type="SUPFAM" id="SSF103473">
    <property type="entry name" value="MFS general substrate transporter"/>
    <property type="match status" value="1"/>
</dbReference>
<comment type="subcellular location">
    <subcellularLocation>
        <location evidence="1">Membrane</location>
        <topology evidence="1">Multi-pass membrane protein</topology>
    </subcellularLocation>
</comment>
<dbReference type="PROSITE" id="PS00217">
    <property type="entry name" value="SUGAR_TRANSPORT_2"/>
    <property type="match status" value="1"/>
</dbReference>
<feature type="transmembrane region" description="Helical" evidence="6">
    <location>
        <begin position="657"/>
        <end position="675"/>
    </location>
</feature>
<evidence type="ECO:0000313" key="8">
    <source>
        <dbReference type="EMBL" id="CAL8087047.1"/>
    </source>
</evidence>
<feature type="compositionally biased region" description="Polar residues" evidence="5">
    <location>
        <begin position="191"/>
        <end position="203"/>
    </location>
</feature>
<feature type="transmembrane region" description="Helical" evidence="6">
    <location>
        <begin position="349"/>
        <end position="366"/>
    </location>
</feature>
<protein>
    <recommendedName>
        <fullName evidence="7">Major facilitator superfamily (MFS) profile domain-containing protein</fullName>
    </recommendedName>
</protein>
<dbReference type="PANTHER" id="PTHR48021:SF1">
    <property type="entry name" value="GH07001P-RELATED"/>
    <property type="match status" value="1"/>
</dbReference>
<feature type="compositionally biased region" description="Acidic residues" evidence="5">
    <location>
        <begin position="139"/>
        <end position="150"/>
    </location>
</feature>
<reference evidence="8 9" key="1">
    <citation type="submission" date="2024-08" db="EMBL/GenBank/DDBJ databases">
        <authorList>
            <person name="Cucini C."/>
            <person name="Frati F."/>
        </authorList>
    </citation>
    <scope>NUCLEOTIDE SEQUENCE [LARGE SCALE GENOMIC DNA]</scope>
</reference>
<dbReference type="CDD" id="cd17358">
    <property type="entry name" value="MFS_GLUT6_8_Class3_like"/>
    <property type="match status" value="1"/>
</dbReference>
<dbReference type="Gene3D" id="1.20.1250.20">
    <property type="entry name" value="MFS general substrate transporter like domains"/>
    <property type="match status" value="1"/>
</dbReference>
<feature type="transmembrane region" description="Helical" evidence="6">
    <location>
        <begin position="525"/>
        <end position="545"/>
    </location>
</feature>
<feature type="compositionally biased region" description="Basic and acidic residues" evidence="5">
    <location>
        <begin position="174"/>
        <end position="186"/>
    </location>
</feature>
<accession>A0ABP1Q5Y2</accession>
<dbReference type="InterPro" id="IPR005828">
    <property type="entry name" value="MFS_sugar_transport-like"/>
</dbReference>
<evidence type="ECO:0000256" key="5">
    <source>
        <dbReference type="SAM" id="MobiDB-lite"/>
    </source>
</evidence>
<evidence type="ECO:0000256" key="6">
    <source>
        <dbReference type="SAM" id="Phobius"/>
    </source>
</evidence>
<name>A0ABP1Q5Y2_9HEXA</name>
<evidence type="ECO:0000256" key="1">
    <source>
        <dbReference type="ARBA" id="ARBA00004141"/>
    </source>
</evidence>
<feature type="region of interest" description="Disordered" evidence="5">
    <location>
        <begin position="1"/>
        <end position="74"/>
    </location>
</feature>
<keyword evidence="4 6" id="KW-0472">Membrane</keyword>
<evidence type="ECO:0000259" key="7">
    <source>
        <dbReference type="PROSITE" id="PS50850"/>
    </source>
</evidence>
<keyword evidence="2 6" id="KW-0812">Transmembrane</keyword>
<gene>
    <name evidence="8" type="ORF">ODALV1_LOCUS6619</name>
</gene>
<feature type="compositionally biased region" description="Low complexity" evidence="5">
    <location>
        <begin position="156"/>
        <end position="171"/>
    </location>
</feature>
<dbReference type="InterPro" id="IPR020846">
    <property type="entry name" value="MFS_dom"/>
</dbReference>
<feature type="transmembrane region" description="Helical" evidence="6">
    <location>
        <begin position="489"/>
        <end position="510"/>
    </location>
</feature>
<dbReference type="Pfam" id="PF00083">
    <property type="entry name" value="Sugar_tr"/>
    <property type="match status" value="1"/>
</dbReference>
<dbReference type="PANTHER" id="PTHR48021">
    <property type="match status" value="1"/>
</dbReference>
<dbReference type="Proteomes" id="UP001642540">
    <property type="component" value="Unassembled WGS sequence"/>
</dbReference>
<evidence type="ECO:0000256" key="4">
    <source>
        <dbReference type="ARBA" id="ARBA00023136"/>
    </source>
</evidence>
<dbReference type="PRINTS" id="PR00171">
    <property type="entry name" value="SUGRTRNSPORT"/>
</dbReference>
<feature type="compositionally biased region" description="Low complexity" evidence="5">
    <location>
        <begin position="7"/>
        <end position="20"/>
    </location>
</feature>
<feature type="transmembrane region" description="Helical" evidence="6">
    <location>
        <begin position="378"/>
        <end position="398"/>
    </location>
</feature>
<feature type="domain" description="Major facilitator superfamily (MFS) profile" evidence="7">
    <location>
        <begin position="251"/>
        <end position="679"/>
    </location>
</feature>
<feature type="transmembrane region" description="Helical" evidence="6">
    <location>
        <begin position="624"/>
        <end position="651"/>
    </location>
</feature>
<feature type="transmembrane region" description="Helical" evidence="6">
    <location>
        <begin position="586"/>
        <end position="612"/>
    </location>
</feature>
<dbReference type="PROSITE" id="PS00216">
    <property type="entry name" value="SUGAR_TRANSPORT_1"/>
    <property type="match status" value="1"/>
</dbReference>
<organism evidence="8 9">
    <name type="scientific">Orchesella dallaii</name>
    <dbReference type="NCBI Taxonomy" id="48710"/>
    <lineage>
        <taxon>Eukaryota</taxon>
        <taxon>Metazoa</taxon>
        <taxon>Ecdysozoa</taxon>
        <taxon>Arthropoda</taxon>
        <taxon>Hexapoda</taxon>
        <taxon>Collembola</taxon>
        <taxon>Entomobryomorpha</taxon>
        <taxon>Entomobryoidea</taxon>
        <taxon>Orchesellidae</taxon>
        <taxon>Orchesellinae</taxon>
        <taxon>Orchesella</taxon>
    </lineage>
</organism>
<dbReference type="EMBL" id="CAXLJM020000020">
    <property type="protein sequence ID" value="CAL8087047.1"/>
    <property type="molecule type" value="Genomic_DNA"/>
</dbReference>
<evidence type="ECO:0000256" key="3">
    <source>
        <dbReference type="ARBA" id="ARBA00022989"/>
    </source>
</evidence>
<feature type="transmembrane region" description="Helical" evidence="6">
    <location>
        <begin position="249"/>
        <end position="271"/>
    </location>
</feature>
<keyword evidence="3 6" id="KW-1133">Transmembrane helix</keyword>